<dbReference type="OrthoDB" id="9810372at2"/>
<evidence type="ECO:0000256" key="2">
    <source>
        <dbReference type="SAM" id="MobiDB-lite"/>
    </source>
</evidence>
<proteinExistence type="inferred from homology"/>
<dbReference type="HOGENOM" id="CLU_036604_0_4_9"/>
<feature type="region of interest" description="Disordered" evidence="2">
    <location>
        <begin position="15"/>
        <end position="75"/>
    </location>
</feature>
<dbReference type="PANTHER" id="PTHR18964">
    <property type="entry name" value="ROK (REPRESSOR, ORF, KINASE) FAMILY"/>
    <property type="match status" value="1"/>
</dbReference>
<keyword evidence="4" id="KW-1185">Reference proteome</keyword>
<evidence type="ECO:0000313" key="3">
    <source>
        <dbReference type="EMBL" id="EKP94320.1"/>
    </source>
</evidence>
<dbReference type="Pfam" id="PF00480">
    <property type="entry name" value="ROK"/>
    <property type="match status" value="1"/>
</dbReference>
<dbReference type="PANTHER" id="PTHR18964:SF149">
    <property type="entry name" value="BIFUNCTIONAL UDP-N-ACETYLGLUCOSAMINE 2-EPIMERASE_N-ACETYLMANNOSAMINE KINASE"/>
    <property type="match status" value="1"/>
</dbReference>
<dbReference type="InterPro" id="IPR000600">
    <property type="entry name" value="ROK"/>
</dbReference>
<dbReference type="Gene3D" id="3.30.420.40">
    <property type="match status" value="2"/>
</dbReference>
<name>K6NZL8_9FIRM</name>
<gene>
    <name evidence="3" type="ORF">ThesuDRAFT_02053</name>
</gene>
<dbReference type="InterPro" id="IPR043129">
    <property type="entry name" value="ATPase_NBD"/>
</dbReference>
<comment type="caution">
    <text evidence="3">The sequence shown here is derived from an EMBL/GenBank/DDBJ whole genome shotgun (WGS) entry which is preliminary data.</text>
</comment>
<feature type="compositionally biased region" description="Low complexity" evidence="2">
    <location>
        <begin position="15"/>
        <end position="25"/>
    </location>
</feature>
<keyword evidence="3" id="KW-0808">Transferase</keyword>
<reference evidence="3" key="1">
    <citation type="submission" date="2010-10" db="EMBL/GenBank/DDBJ databases">
        <authorList>
            <consortium name="US DOE Joint Genome Institute (JGI-PGF)"/>
            <person name="Lucas S."/>
            <person name="Copeland A."/>
            <person name="Lapidus A."/>
            <person name="Bruce D."/>
            <person name="Goodwin L."/>
            <person name="Pitluck S."/>
            <person name="Kyrpides N."/>
            <person name="Mavromatis K."/>
            <person name="Detter J.C."/>
            <person name="Han C."/>
            <person name="Land M."/>
            <person name="Hauser L."/>
            <person name="Markowitz V."/>
            <person name="Cheng J.-F."/>
            <person name="Hugenholtz P."/>
            <person name="Woyke T."/>
            <person name="Wu D."/>
            <person name="Pukall R."/>
            <person name="Wahrenburg C."/>
            <person name="Brambilla E."/>
            <person name="Klenk H.-P."/>
            <person name="Eisen J.A."/>
        </authorList>
    </citation>
    <scope>NUCLEOTIDE SEQUENCE [LARGE SCALE GENOMIC DNA]</scope>
    <source>
        <strain evidence="3">DSM 13965</strain>
    </source>
</reference>
<reference evidence="3" key="2">
    <citation type="submission" date="2012-10" db="EMBL/GenBank/DDBJ databases">
        <title>Improved high-quality draft of Thermaerobacter subterraneus C21, DSM 13965.</title>
        <authorList>
            <consortium name="DOE Joint Genome Institute"/>
            <person name="Eisen J."/>
            <person name="Huntemann M."/>
            <person name="Wei C.-L."/>
            <person name="Han J."/>
            <person name="Detter J.C."/>
            <person name="Han C."/>
            <person name="Tapia R."/>
            <person name="Chen A."/>
            <person name="Kyrpides N."/>
            <person name="Mavromatis K."/>
            <person name="Markowitz V."/>
            <person name="Szeto E."/>
            <person name="Ivanova N."/>
            <person name="Mikhailova N."/>
            <person name="Ovchinnikova G."/>
            <person name="Pagani I."/>
            <person name="Pati A."/>
            <person name="Goodwin L."/>
            <person name="Nordberg H.P."/>
            <person name="Cantor M.N."/>
            <person name="Hua S.X."/>
            <person name="Woyke T."/>
            <person name="Eisen J."/>
            <person name="Klenk H.-P."/>
        </authorList>
    </citation>
    <scope>NUCLEOTIDE SEQUENCE [LARGE SCALE GENOMIC DNA]</scope>
    <source>
        <strain evidence="3">DSM 13965</strain>
    </source>
</reference>
<dbReference type="GO" id="GO:0016301">
    <property type="term" value="F:kinase activity"/>
    <property type="evidence" value="ECO:0007669"/>
    <property type="project" value="UniProtKB-KW"/>
</dbReference>
<dbReference type="SUPFAM" id="SSF53067">
    <property type="entry name" value="Actin-like ATPase domain"/>
    <property type="match status" value="1"/>
</dbReference>
<sequence length="388" mass="38615">MTGTFHIYIYRSGSDARGGAASGAHARGGAGAAGTAGNDRGGAWPAGVPRGAARPAQDGAAPAASPPPARPGEEPVVAGIDLGGTKIALGLVDRQGQVLAGRTLPTDAPSGPAAAMDRIAAAVRDLAEEAGRRPQAVGVGAPGPLVLPEGRFAGTPNLPGWNGFALRDQLAARLGLPVAVNNDANAAALAEARLGAGRGAEVMVYVTVGTGIGGGLVIGGRLFSGVNGNGVEIGHTTVDPDGPSCGCGNRGCWEAVAAGPALGRLATERLGPPPGRPGGRWTARELLDAAAAGDERARAVAEEYARLLGIGLASAVNLFNPDRLVLGGGVMARYPLLAPAMEAEMRRRALPANLAAVTLVPAALGKDAGLVGAALLAWDLLDEPAPRR</sequence>
<dbReference type="eggNOG" id="COG1940">
    <property type="taxonomic scope" value="Bacteria"/>
</dbReference>
<evidence type="ECO:0000313" key="4">
    <source>
        <dbReference type="Proteomes" id="UP000005710"/>
    </source>
</evidence>
<protein>
    <submittedName>
        <fullName evidence="3">Transcriptional regulator/sugar kinase</fullName>
    </submittedName>
</protein>
<feature type="compositionally biased region" description="Low complexity" evidence="2">
    <location>
        <begin position="35"/>
        <end position="63"/>
    </location>
</feature>
<accession>K6NZL8</accession>
<dbReference type="EMBL" id="AENY02000003">
    <property type="protein sequence ID" value="EKP94320.1"/>
    <property type="molecule type" value="Genomic_DNA"/>
</dbReference>
<dbReference type="STRING" id="867903.ThesuDRAFT_02053"/>
<dbReference type="AlphaFoldDB" id="K6NZL8"/>
<dbReference type="RefSeq" id="WP_006904335.1">
    <property type="nucleotide sequence ID" value="NZ_JH976535.1"/>
</dbReference>
<comment type="similarity">
    <text evidence="1">Belongs to the ROK (NagC/XylR) family.</text>
</comment>
<evidence type="ECO:0000256" key="1">
    <source>
        <dbReference type="ARBA" id="ARBA00006479"/>
    </source>
</evidence>
<dbReference type="Proteomes" id="UP000005710">
    <property type="component" value="Unassembled WGS sequence"/>
</dbReference>
<keyword evidence="3" id="KW-0418">Kinase</keyword>
<organism evidence="3 4">
    <name type="scientific">Thermaerobacter subterraneus DSM 13965</name>
    <dbReference type="NCBI Taxonomy" id="867903"/>
    <lineage>
        <taxon>Bacteria</taxon>
        <taxon>Bacillati</taxon>
        <taxon>Bacillota</taxon>
        <taxon>Clostridia</taxon>
        <taxon>Eubacteriales</taxon>
        <taxon>Clostridiales Family XVII. Incertae Sedis</taxon>
        <taxon>Thermaerobacter</taxon>
    </lineage>
</organism>